<name>A0ABS4V175_9ACTN</name>
<evidence type="ECO:0000256" key="1">
    <source>
        <dbReference type="ARBA" id="ARBA00007169"/>
    </source>
</evidence>
<proteinExistence type="inferred from homology"/>
<sequence>MSAADAFIRARRVDDPELRLVVVPHAGGSGNVYYPMSRHLPSSWDLLLLDLPGRGRRYTSPPLADMRAIVDRVTDDVLSVDDATPIALFGHSLGAVIASETARSLQAEGTAPVWVGVSGRQAPMLQPANRLLDPSLSDVELARRLGRLGGLPDRLDELPEFRDRFLRLIRADLRALDSYRPDPQRRPLHCPLTVFASTEDVMAPPSGASAWGRETTGHFRQRVFDGGHFHFLGGTFPDFTETLATEIQHALGAVEAAVPGA</sequence>
<dbReference type="InterPro" id="IPR029058">
    <property type="entry name" value="AB_hydrolase_fold"/>
</dbReference>
<dbReference type="InterPro" id="IPR001031">
    <property type="entry name" value="Thioesterase"/>
</dbReference>
<evidence type="ECO:0000313" key="4">
    <source>
        <dbReference type="Proteomes" id="UP001519311"/>
    </source>
</evidence>
<dbReference type="InterPro" id="IPR012223">
    <property type="entry name" value="TEII"/>
</dbReference>
<dbReference type="PANTHER" id="PTHR11487:SF0">
    <property type="entry name" value="S-ACYL FATTY ACID SYNTHASE THIOESTERASE, MEDIUM CHAIN"/>
    <property type="match status" value="1"/>
</dbReference>
<evidence type="ECO:0000313" key="3">
    <source>
        <dbReference type="EMBL" id="MBP2357657.1"/>
    </source>
</evidence>
<dbReference type="RefSeq" id="WP_056790452.1">
    <property type="nucleotide sequence ID" value="NZ_BMWJ01000018.1"/>
</dbReference>
<reference evidence="3 4" key="1">
    <citation type="submission" date="2021-03" db="EMBL/GenBank/DDBJ databases">
        <title>Sequencing the genomes of 1000 actinobacteria strains.</title>
        <authorList>
            <person name="Klenk H.-P."/>
        </authorList>
    </citation>
    <scope>NUCLEOTIDE SEQUENCE [LARGE SCALE GENOMIC DNA]</scope>
    <source>
        <strain evidence="3 4">DSM 40843</strain>
    </source>
</reference>
<gene>
    <name evidence="3" type="ORF">JOF59_000057</name>
</gene>
<keyword evidence="4" id="KW-1185">Reference proteome</keyword>
<dbReference type="SUPFAM" id="SSF53474">
    <property type="entry name" value="alpha/beta-Hydrolases"/>
    <property type="match status" value="1"/>
</dbReference>
<dbReference type="EMBL" id="JAGINS010000001">
    <property type="protein sequence ID" value="MBP2357657.1"/>
    <property type="molecule type" value="Genomic_DNA"/>
</dbReference>
<dbReference type="Gene3D" id="3.40.50.1820">
    <property type="entry name" value="alpha/beta hydrolase"/>
    <property type="match status" value="1"/>
</dbReference>
<evidence type="ECO:0000259" key="2">
    <source>
        <dbReference type="Pfam" id="PF00975"/>
    </source>
</evidence>
<dbReference type="GeneID" id="97346221"/>
<dbReference type="Proteomes" id="UP001519311">
    <property type="component" value="Unassembled WGS sequence"/>
</dbReference>
<feature type="domain" description="Thioesterase" evidence="2">
    <location>
        <begin position="19"/>
        <end position="233"/>
    </location>
</feature>
<protein>
    <submittedName>
        <fullName evidence="3">Surfactin synthase thioesterase subunit</fullName>
    </submittedName>
</protein>
<comment type="caution">
    <text evidence="3">The sequence shown here is derived from an EMBL/GenBank/DDBJ whole genome shotgun (WGS) entry which is preliminary data.</text>
</comment>
<comment type="similarity">
    <text evidence="1">Belongs to the thioesterase family.</text>
</comment>
<dbReference type="Pfam" id="PF00975">
    <property type="entry name" value="Thioesterase"/>
    <property type="match status" value="1"/>
</dbReference>
<dbReference type="PANTHER" id="PTHR11487">
    <property type="entry name" value="THIOESTERASE"/>
    <property type="match status" value="1"/>
</dbReference>
<organism evidence="3 4">
    <name type="scientific">Streptomyces clavifer</name>
    <dbReference type="NCBI Taxonomy" id="68188"/>
    <lineage>
        <taxon>Bacteria</taxon>
        <taxon>Bacillati</taxon>
        <taxon>Actinomycetota</taxon>
        <taxon>Actinomycetes</taxon>
        <taxon>Kitasatosporales</taxon>
        <taxon>Streptomycetaceae</taxon>
        <taxon>Streptomyces</taxon>
    </lineage>
</organism>
<accession>A0ABS4V175</accession>